<dbReference type="Proteomes" id="UP000077857">
    <property type="component" value="Unassembled WGS sequence"/>
</dbReference>
<organism evidence="3 4">
    <name type="scientific">Methylomonas koyamae</name>
    <dbReference type="NCBI Taxonomy" id="702114"/>
    <lineage>
        <taxon>Bacteria</taxon>
        <taxon>Pseudomonadati</taxon>
        <taxon>Pseudomonadota</taxon>
        <taxon>Gammaproteobacteria</taxon>
        <taxon>Methylococcales</taxon>
        <taxon>Methylococcaceae</taxon>
        <taxon>Methylomonas</taxon>
    </lineage>
</organism>
<evidence type="ECO:0000256" key="2">
    <source>
        <dbReference type="SAM" id="Phobius"/>
    </source>
</evidence>
<feature type="region of interest" description="Disordered" evidence="1">
    <location>
        <begin position="33"/>
        <end position="96"/>
    </location>
</feature>
<feature type="transmembrane region" description="Helical" evidence="2">
    <location>
        <begin position="6"/>
        <end position="23"/>
    </location>
</feature>
<proteinExistence type="predicted"/>
<dbReference type="EMBL" id="LUUJ01000057">
    <property type="protein sequence ID" value="OAI18491.1"/>
    <property type="molecule type" value="Genomic_DNA"/>
</dbReference>
<feature type="region of interest" description="Disordered" evidence="1">
    <location>
        <begin position="129"/>
        <end position="153"/>
    </location>
</feature>
<keyword evidence="2" id="KW-0472">Membrane</keyword>
<accession>A0A177NKT2</accession>
<sequence>MLVTLSILGVSLLLLGIAIWAFVRHRRKVRAAASAITPQPPQAPIKSDQAIPQTRTEAAPAAPTPAPAPAPVTRQAEPSLAPSVTANTERVPEDSVLRRHYQAAKLAEKEALTNPYPTDSVLRRHYAAAHGADSTPGQIADNRPTRAEAESPAPAAVAVAAEPGIPQDSVLRRHFLARLANQIESELPVKPSDSVLRRHYEAIVAQKLQQYLARMQSA</sequence>
<keyword evidence="2" id="KW-1133">Transmembrane helix</keyword>
<reference evidence="3 4" key="1">
    <citation type="submission" date="2016-03" db="EMBL/GenBank/DDBJ databases">
        <authorList>
            <person name="Ploux O."/>
        </authorList>
    </citation>
    <scope>NUCLEOTIDE SEQUENCE [LARGE SCALE GENOMIC DNA]</scope>
    <source>
        <strain evidence="3 4">R-45378</strain>
    </source>
</reference>
<evidence type="ECO:0000313" key="3">
    <source>
        <dbReference type="EMBL" id="OAI18491.1"/>
    </source>
</evidence>
<gene>
    <name evidence="3" type="ORF">A1507_09015</name>
</gene>
<evidence type="ECO:0000313" key="4">
    <source>
        <dbReference type="Proteomes" id="UP000077857"/>
    </source>
</evidence>
<evidence type="ECO:0000256" key="1">
    <source>
        <dbReference type="SAM" id="MobiDB-lite"/>
    </source>
</evidence>
<dbReference type="AlphaFoldDB" id="A0A177NKT2"/>
<name>A0A177NKT2_9GAMM</name>
<comment type="caution">
    <text evidence="3">The sequence shown here is derived from an EMBL/GenBank/DDBJ whole genome shotgun (WGS) entry which is preliminary data.</text>
</comment>
<protein>
    <submittedName>
        <fullName evidence="3">Uncharacterized protein</fullName>
    </submittedName>
</protein>
<keyword evidence="2" id="KW-0812">Transmembrane</keyword>
<dbReference type="RefSeq" id="WP_064039898.1">
    <property type="nucleotide sequence ID" value="NZ_LUUJ01000057.1"/>
</dbReference>
<dbReference type="OrthoDB" id="5574330at2"/>